<dbReference type="Proteomes" id="UP000739069">
    <property type="component" value="Unassembled WGS sequence"/>
</dbReference>
<evidence type="ECO:0000256" key="1">
    <source>
        <dbReference type="SAM" id="Phobius"/>
    </source>
</evidence>
<organism evidence="2 3">
    <name type="scientific">Rothia mucilaginosa</name>
    <dbReference type="NCBI Taxonomy" id="43675"/>
    <lineage>
        <taxon>Bacteria</taxon>
        <taxon>Bacillati</taxon>
        <taxon>Actinomycetota</taxon>
        <taxon>Actinomycetes</taxon>
        <taxon>Micrococcales</taxon>
        <taxon>Micrococcaceae</taxon>
        <taxon>Rothia</taxon>
    </lineage>
</organism>
<name>A0A943TAQ4_9MICC</name>
<protein>
    <submittedName>
        <fullName evidence="2">Uncharacterized protein</fullName>
    </submittedName>
</protein>
<dbReference type="EMBL" id="JAGZXI010000012">
    <property type="protein sequence ID" value="MBS6635566.1"/>
    <property type="molecule type" value="Genomic_DNA"/>
</dbReference>
<accession>A0A943TAQ4</accession>
<keyword evidence="1" id="KW-0812">Transmembrane</keyword>
<dbReference type="RefSeq" id="WP_303953611.1">
    <property type="nucleotide sequence ID" value="NZ_JAGZXI010000012.1"/>
</dbReference>
<reference evidence="2" key="1">
    <citation type="submission" date="2021-02" db="EMBL/GenBank/DDBJ databases">
        <title>Infant gut strain persistence is associated with maternal origin, phylogeny, and functional potential including surface adhesion and iron acquisition.</title>
        <authorList>
            <person name="Lou Y.C."/>
        </authorList>
    </citation>
    <scope>NUCLEOTIDE SEQUENCE</scope>
    <source>
        <strain evidence="2">L1_008_092G1_dasL1_008_092G1_concoct_16</strain>
    </source>
</reference>
<proteinExistence type="predicted"/>
<evidence type="ECO:0000313" key="2">
    <source>
        <dbReference type="EMBL" id="MBS6635566.1"/>
    </source>
</evidence>
<feature type="transmembrane region" description="Helical" evidence="1">
    <location>
        <begin position="24"/>
        <end position="42"/>
    </location>
</feature>
<keyword evidence="1" id="KW-0472">Membrane</keyword>
<gene>
    <name evidence="2" type="ORF">KH265_07995</name>
</gene>
<keyword evidence="1" id="KW-1133">Transmembrane helix</keyword>
<sequence>MIIIDFIKDCIKGFSEGFFGEKRPSNIIIMTSIVAILIYILVRFPHEVRDDSDGITATCTVTKAYTRPRGGTIGELNDTAPVGVFETEECGTLTMYAAPAGRKIPEYVATAQPGKKYLFHVLNSSTKKERDFETTRFEEIKE</sequence>
<dbReference type="AlphaFoldDB" id="A0A943TAQ4"/>
<comment type="caution">
    <text evidence="2">The sequence shown here is derived from an EMBL/GenBank/DDBJ whole genome shotgun (WGS) entry which is preliminary data.</text>
</comment>
<evidence type="ECO:0000313" key="3">
    <source>
        <dbReference type="Proteomes" id="UP000739069"/>
    </source>
</evidence>